<dbReference type="InterPro" id="IPR014914">
    <property type="entry name" value="RES_dom"/>
</dbReference>
<dbReference type="RefSeq" id="WP_207567231.1">
    <property type="nucleotide sequence ID" value="NZ_CP071446.1"/>
</dbReference>
<keyword evidence="3" id="KW-1185">Reference proteome</keyword>
<dbReference type="Pfam" id="PF08808">
    <property type="entry name" value="RES"/>
    <property type="match status" value="1"/>
</dbReference>
<accession>A0ABX7S7D6</accession>
<proteinExistence type="predicted"/>
<dbReference type="Proteomes" id="UP000671862">
    <property type="component" value="Chromosome"/>
</dbReference>
<organism evidence="2 3">
    <name type="scientific">Thermosipho ferrireducens</name>
    <dbReference type="NCBI Taxonomy" id="2571116"/>
    <lineage>
        <taxon>Bacteria</taxon>
        <taxon>Thermotogati</taxon>
        <taxon>Thermotogota</taxon>
        <taxon>Thermotogae</taxon>
        <taxon>Thermotogales</taxon>
        <taxon>Fervidobacteriaceae</taxon>
        <taxon>Thermosipho</taxon>
    </lineage>
</organism>
<evidence type="ECO:0000259" key="1">
    <source>
        <dbReference type="SMART" id="SM00953"/>
    </source>
</evidence>
<evidence type="ECO:0000313" key="2">
    <source>
        <dbReference type="EMBL" id="QTA38514.1"/>
    </source>
</evidence>
<name>A0ABX7S7D6_9BACT</name>
<sequence>MNLKKSKYCCAECFKDEYIKKFVKEKGFEGTCDVCGRSEVSVADFELVAEFIIYGFRKAYDIVENEAFWHPEEKRYADPVTGKDSGKSIFDILYYDESIFSDELSEPKAKEFLQRLMDSIKPNFREMIRGDNDLYSDIETPNWMLKDELYYSDKAKDKKKKLYNSWDEFKKVTKYRYRFFDMDKDKKREKLLEKLKIIFSKLRINLLKGERLFRARIYNDSLESLKKPDDIGPAPVEKTKNNRFSPTGISYMYLSGDEETCIKEINPQFLDKVIVGEFELKRNIEILDLTGNPIKSIFCENYDHDTRMLMNYFVYKFSEEISKPMKPDDNTDIEYVPTQVLSEYIRKLGYKGIKYESSLNRGHYNYVLFFGPKNSEIECFENYLCLKYLYNCVIKSISHDYELVQVVSEK</sequence>
<protein>
    <submittedName>
        <fullName evidence="2">RES domain-containing protein</fullName>
    </submittedName>
</protein>
<dbReference type="EMBL" id="CP071446">
    <property type="protein sequence ID" value="QTA38514.1"/>
    <property type="molecule type" value="Genomic_DNA"/>
</dbReference>
<evidence type="ECO:0000313" key="3">
    <source>
        <dbReference type="Proteomes" id="UP000671862"/>
    </source>
</evidence>
<dbReference type="SMART" id="SM00953">
    <property type="entry name" value="RES"/>
    <property type="match status" value="1"/>
</dbReference>
<gene>
    <name evidence="2" type="ORF">JYK00_03055</name>
</gene>
<feature type="domain" description="RES" evidence="1">
    <location>
        <begin position="227"/>
        <end position="379"/>
    </location>
</feature>
<reference evidence="2 3" key="1">
    <citation type="submission" date="2021-03" db="EMBL/GenBank/DDBJ databases">
        <title>Thermosipho ferrireducens sp.nov., an anaerobic thermophilic iron-reducing bacterium isolated from a deep-sea hydrothermal sulfide deposits.</title>
        <authorList>
            <person name="Zeng X."/>
            <person name="Chen Y."/>
            <person name="Shao Z."/>
        </authorList>
    </citation>
    <scope>NUCLEOTIDE SEQUENCE [LARGE SCALE GENOMIC DNA]</scope>
    <source>
        <strain evidence="2 3">JL129W03</strain>
    </source>
</reference>